<name>A0A7W2ARJ1_9BACL</name>
<sequence length="77" mass="8840">MTEEVSHDREEMTKHNPCPWRVERMGRPLYGYDISGCRRSCGKCLQLTFRVTGYAVNFIGLTRERQGDVIELSTNGS</sequence>
<dbReference type="RefSeq" id="WP_181738307.1">
    <property type="nucleotide sequence ID" value="NZ_JACEOL010000014.1"/>
</dbReference>
<comment type="caution">
    <text evidence="1">The sequence shown here is derived from an EMBL/GenBank/DDBJ whole genome shotgun (WGS) entry which is preliminary data.</text>
</comment>
<gene>
    <name evidence="1" type="ORF">H2C83_04665</name>
</gene>
<proteinExistence type="predicted"/>
<reference evidence="1 2" key="1">
    <citation type="submission" date="2020-07" db="EMBL/GenBank/DDBJ databases">
        <title>Thermoactinomyces phylogeny.</title>
        <authorList>
            <person name="Dunlap C."/>
        </authorList>
    </citation>
    <scope>NUCLEOTIDE SEQUENCE [LARGE SCALE GENOMIC DNA]</scope>
    <source>
        <strain evidence="1 2">AMNI-1</strain>
    </source>
</reference>
<dbReference type="Proteomes" id="UP000538292">
    <property type="component" value="Unassembled WGS sequence"/>
</dbReference>
<organism evidence="1 2">
    <name type="scientific">Thermoactinomyces mirandus</name>
    <dbReference type="NCBI Taxonomy" id="2756294"/>
    <lineage>
        <taxon>Bacteria</taxon>
        <taxon>Bacillati</taxon>
        <taxon>Bacillota</taxon>
        <taxon>Bacilli</taxon>
        <taxon>Bacillales</taxon>
        <taxon>Thermoactinomycetaceae</taxon>
        <taxon>Thermoactinomyces</taxon>
    </lineage>
</organism>
<dbReference type="EMBL" id="JACEOL010000014">
    <property type="protein sequence ID" value="MBA4601625.1"/>
    <property type="molecule type" value="Genomic_DNA"/>
</dbReference>
<keyword evidence="2" id="KW-1185">Reference proteome</keyword>
<evidence type="ECO:0000313" key="2">
    <source>
        <dbReference type="Proteomes" id="UP000538292"/>
    </source>
</evidence>
<dbReference type="AlphaFoldDB" id="A0A7W2ARJ1"/>
<accession>A0A7W2ARJ1</accession>
<evidence type="ECO:0000313" key="1">
    <source>
        <dbReference type="EMBL" id="MBA4601625.1"/>
    </source>
</evidence>
<dbReference type="SUPFAM" id="SSF51998">
    <property type="entry name" value="PFL-like glycyl radical enzymes"/>
    <property type="match status" value="1"/>
</dbReference>
<protein>
    <submittedName>
        <fullName evidence="1">Uncharacterized protein</fullName>
    </submittedName>
</protein>